<keyword evidence="2" id="KW-1185">Reference proteome</keyword>
<organism evidence="1 2">
    <name type="scientific">Gelidibacter salicanalis</name>
    <dbReference type="NCBI Taxonomy" id="291193"/>
    <lineage>
        <taxon>Bacteria</taxon>
        <taxon>Pseudomonadati</taxon>
        <taxon>Bacteroidota</taxon>
        <taxon>Flavobacteriia</taxon>
        <taxon>Flavobacteriales</taxon>
        <taxon>Flavobacteriaceae</taxon>
        <taxon>Gelidibacter</taxon>
    </lineage>
</organism>
<evidence type="ECO:0000313" key="2">
    <source>
        <dbReference type="Proteomes" id="UP000321734"/>
    </source>
</evidence>
<protein>
    <submittedName>
        <fullName evidence="1">DUF2141 domain-containing protein</fullName>
    </submittedName>
</protein>
<evidence type="ECO:0000313" key="1">
    <source>
        <dbReference type="EMBL" id="TXE07722.1"/>
    </source>
</evidence>
<name>A0A5C7APH8_9FLAO</name>
<dbReference type="Proteomes" id="UP000321734">
    <property type="component" value="Unassembled WGS sequence"/>
</dbReference>
<accession>A0A5C7APH8</accession>
<dbReference type="OrthoDB" id="9788332at2"/>
<comment type="caution">
    <text evidence="1">The sequence shown here is derived from an EMBL/GenBank/DDBJ whole genome shotgun (WGS) entry which is preliminary data.</text>
</comment>
<proteinExistence type="predicted"/>
<sequence>MTTLFLYIALSLGFISSENPKLTLNITNIESVKGNLVIGVFNTHENFLEDGSAIKTYTFKVDATSKQIILSDLPKGEYAISMYHDENSDNECNRNFLGIPKEGYAFSNNVKPKFSAPTFDQCKFTLSGDTSLAIKMLN</sequence>
<reference evidence="1 2" key="1">
    <citation type="submission" date="2019-08" db="EMBL/GenBank/DDBJ databases">
        <title>Genome sequence of Gelidibacter salicanalis IC162T.</title>
        <authorList>
            <person name="Bowman J.P."/>
        </authorList>
    </citation>
    <scope>NUCLEOTIDE SEQUENCE [LARGE SCALE GENOMIC DNA]</scope>
    <source>
        <strain evidence="1 2">IC162</strain>
    </source>
</reference>
<dbReference type="AlphaFoldDB" id="A0A5C7APH8"/>
<dbReference type="Pfam" id="PF09912">
    <property type="entry name" value="DUF2141"/>
    <property type="match status" value="1"/>
</dbReference>
<dbReference type="RefSeq" id="WP_146893067.1">
    <property type="nucleotide sequence ID" value="NZ_VORX01000004.1"/>
</dbReference>
<gene>
    <name evidence="1" type="ORF">ES711_09785</name>
</gene>
<dbReference type="InterPro" id="IPR018673">
    <property type="entry name" value="DUF2141"/>
</dbReference>
<dbReference type="EMBL" id="VORX01000004">
    <property type="protein sequence ID" value="TXE07722.1"/>
    <property type="molecule type" value="Genomic_DNA"/>
</dbReference>